<reference evidence="3 4" key="1">
    <citation type="submission" date="2017-01" db="EMBL/GenBank/DDBJ databases">
        <title>Genome analysis of Paenibacillus selenitrireducens ES3-24.</title>
        <authorList>
            <person name="Xu D."/>
            <person name="Yao R."/>
            <person name="Zheng S."/>
        </authorList>
    </citation>
    <scope>NUCLEOTIDE SEQUENCE [LARGE SCALE GENOMIC DNA]</scope>
    <source>
        <strain evidence="3 4">ES3-24</strain>
    </source>
</reference>
<dbReference type="Gene3D" id="3.40.50.1240">
    <property type="entry name" value="Phosphoglycerate mutase-like"/>
    <property type="match status" value="1"/>
</dbReference>
<dbReference type="PANTHER" id="PTHR48100">
    <property type="entry name" value="BROAD-SPECIFICITY PHOSPHATASE YOR283W-RELATED"/>
    <property type="match status" value="1"/>
</dbReference>
<evidence type="ECO:0000256" key="1">
    <source>
        <dbReference type="PIRSR" id="PIRSR613078-1"/>
    </source>
</evidence>
<dbReference type="Pfam" id="PF00300">
    <property type="entry name" value="His_Phos_1"/>
    <property type="match status" value="1"/>
</dbReference>
<evidence type="ECO:0000313" key="3">
    <source>
        <dbReference type="EMBL" id="OPA81241.1"/>
    </source>
</evidence>
<protein>
    <submittedName>
        <fullName evidence="3">Histidine phosphatase family protein</fullName>
    </submittedName>
</protein>
<dbReference type="EMBL" id="MSZX01000001">
    <property type="protein sequence ID" value="OPA81241.1"/>
    <property type="molecule type" value="Genomic_DNA"/>
</dbReference>
<evidence type="ECO:0000313" key="4">
    <source>
        <dbReference type="Proteomes" id="UP000190188"/>
    </source>
</evidence>
<dbReference type="InterPro" id="IPR050275">
    <property type="entry name" value="PGM_Phosphatase"/>
</dbReference>
<dbReference type="RefSeq" id="WP_078496973.1">
    <property type="nucleotide sequence ID" value="NZ_MSZX01000001.1"/>
</dbReference>
<feature type="binding site" evidence="2">
    <location>
        <position position="58"/>
    </location>
    <ligand>
        <name>substrate</name>
    </ligand>
</feature>
<dbReference type="OrthoDB" id="9782128at2"/>
<dbReference type="SMART" id="SM00855">
    <property type="entry name" value="PGAM"/>
    <property type="match status" value="1"/>
</dbReference>
<feature type="binding site" evidence="2">
    <location>
        <begin position="8"/>
        <end position="15"/>
    </location>
    <ligand>
        <name>substrate</name>
    </ligand>
</feature>
<dbReference type="CDD" id="cd07067">
    <property type="entry name" value="HP_PGM_like"/>
    <property type="match status" value="1"/>
</dbReference>
<dbReference type="SUPFAM" id="SSF53254">
    <property type="entry name" value="Phosphoglycerate mutase-like"/>
    <property type="match status" value="1"/>
</dbReference>
<feature type="active site" description="Tele-phosphohistidine intermediate" evidence="1">
    <location>
        <position position="9"/>
    </location>
</feature>
<keyword evidence="4" id="KW-1185">Reference proteome</keyword>
<sequence length="192" mass="21388">MTRLGIIRHGSTAWNKEGRAQGSTDIPLDEEGLLQAARLGERMQSEPWDIIITSPLGRARQTAEHIAAKIGSIPLLFEDQLREAGGGLIEGTTVAERIERWGEGWRTQDLGMESSEQVTARGTSFVENILREHPGKNILIVSHGSFIRHLLKALLPTSYAHESIKNTSVTSLLYSDRAWTCELYNCTKHLDE</sequence>
<gene>
    <name evidence="3" type="ORF">BVG16_02660</name>
</gene>
<dbReference type="Proteomes" id="UP000190188">
    <property type="component" value="Unassembled WGS sequence"/>
</dbReference>
<dbReference type="GO" id="GO:0016791">
    <property type="term" value="F:phosphatase activity"/>
    <property type="evidence" value="ECO:0007669"/>
    <property type="project" value="TreeGrafter"/>
</dbReference>
<dbReference type="AlphaFoldDB" id="A0A1T2XN07"/>
<proteinExistence type="predicted"/>
<dbReference type="InterPro" id="IPR029033">
    <property type="entry name" value="His_PPase_superfam"/>
</dbReference>
<accession>A0A1T2XN07</accession>
<evidence type="ECO:0000256" key="2">
    <source>
        <dbReference type="PIRSR" id="PIRSR613078-2"/>
    </source>
</evidence>
<dbReference type="InterPro" id="IPR013078">
    <property type="entry name" value="His_Pase_superF_clade-1"/>
</dbReference>
<dbReference type="STRING" id="1324314.BVG16_02660"/>
<comment type="caution">
    <text evidence="3">The sequence shown here is derived from an EMBL/GenBank/DDBJ whole genome shotgun (WGS) entry which is preliminary data.</text>
</comment>
<organism evidence="3 4">
    <name type="scientific">Paenibacillus selenitireducens</name>
    <dbReference type="NCBI Taxonomy" id="1324314"/>
    <lineage>
        <taxon>Bacteria</taxon>
        <taxon>Bacillati</taxon>
        <taxon>Bacillota</taxon>
        <taxon>Bacilli</taxon>
        <taxon>Bacillales</taxon>
        <taxon>Paenibacillaceae</taxon>
        <taxon>Paenibacillus</taxon>
    </lineage>
</organism>
<feature type="active site" description="Proton donor/acceptor" evidence="1">
    <location>
        <position position="83"/>
    </location>
</feature>
<name>A0A1T2XN07_9BACL</name>